<dbReference type="OrthoDB" id="660555at2759"/>
<dbReference type="EMBL" id="CCYD01000523">
    <property type="protein sequence ID" value="CEG40708.1"/>
    <property type="molecule type" value="Genomic_DNA"/>
</dbReference>
<organism evidence="1 2">
    <name type="scientific">Plasmopara halstedii</name>
    <name type="common">Downy mildew of sunflower</name>
    <dbReference type="NCBI Taxonomy" id="4781"/>
    <lineage>
        <taxon>Eukaryota</taxon>
        <taxon>Sar</taxon>
        <taxon>Stramenopiles</taxon>
        <taxon>Oomycota</taxon>
        <taxon>Peronosporomycetes</taxon>
        <taxon>Peronosporales</taxon>
        <taxon>Peronosporaceae</taxon>
        <taxon>Plasmopara</taxon>
    </lineage>
</organism>
<proteinExistence type="predicted"/>
<dbReference type="AlphaFoldDB" id="A0A0P1AHU0"/>
<name>A0A0P1AHU0_PLAHL</name>
<dbReference type="Proteomes" id="UP000054928">
    <property type="component" value="Unassembled WGS sequence"/>
</dbReference>
<dbReference type="GeneID" id="36405947"/>
<accession>A0A0P1AHU0</accession>
<evidence type="ECO:0000313" key="1">
    <source>
        <dbReference type="EMBL" id="CEG40708.1"/>
    </source>
</evidence>
<evidence type="ECO:0000313" key="2">
    <source>
        <dbReference type="Proteomes" id="UP000054928"/>
    </source>
</evidence>
<dbReference type="RefSeq" id="XP_024577077.1">
    <property type="nucleotide sequence ID" value="XM_024726396.1"/>
</dbReference>
<reference evidence="2" key="1">
    <citation type="submission" date="2014-09" db="EMBL/GenBank/DDBJ databases">
        <authorList>
            <person name="Sharma Rahul"/>
            <person name="Thines Marco"/>
        </authorList>
    </citation>
    <scope>NUCLEOTIDE SEQUENCE [LARGE SCALE GENOMIC DNA]</scope>
</reference>
<sequence length="134" mass="14616">MPDASQLSSLPLRDPFTFQFFGASPLFDVRESAGSALGCLVALDTRVKTAAAAYEMEVMLESLAEHVMDLLAQDENILRIYASGDFKFFAASSETFAASRSESSTCLHPSQSSYFALRNEFDIRKASIKTNVAA</sequence>
<protein>
    <submittedName>
        <fullName evidence="1">Uncharacterized protein</fullName>
    </submittedName>
</protein>
<keyword evidence="2" id="KW-1185">Reference proteome</keyword>